<comment type="caution">
    <text evidence="3">The sequence shown here is derived from an EMBL/GenBank/DDBJ whole genome shotgun (WGS) entry which is preliminary data.</text>
</comment>
<dbReference type="CDD" id="cd10941">
    <property type="entry name" value="CE4_PuuE_HpPgdA_like_2"/>
    <property type="match status" value="1"/>
</dbReference>
<dbReference type="Proteomes" id="UP000824267">
    <property type="component" value="Unassembled WGS sequence"/>
</dbReference>
<evidence type="ECO:0000313" key="3">
    <source>
        <dbReference type="EMBL" id="HIW87263.1"/>
    </source>
</evidence>
<accession>A0A9D1RHK7</accession>
<evidence type="ECO:0000313" key="4">
    <source>
        <dbReference type="Proteomes" id="UP000824267"/>
    </source>
</evidence>
<gene>
    <name evidence="3" type="ORF">IAC47_03190</name>
</gene>
<dbReference type="AlphaFoldDB" id="A0A9D1RHK7"/>
<feature type="domain" description="DUF3473" evidence="2">
    <location>
        <begin position="139"/>
        <end position="261"/>
    </location>
</feature>
<evidence type="ECO:0000259" key="1">
    <source>
        <dbReference type="Pfam" id="PF01522"/>
    </source>
</evidence>
<dbReference type="SUPFAM" id="SSF88713">
    <property type="entry name" value="Glycoside hydrolase/deacetylase"/>
    <property type="match status" value="1"/>
</dbReference>
<dbReference type="GO" id="GO:0016810">
    <property type="term" value="F:hydrolase activity, acting on carbon-nitrogen (but not peptide) bonds"/>
    <property type="evidence" value="ECO:0007669"/>
    <property type="project" value="InterPro"/>
</dbReference>
<dbReference type="Gene3D" id="3.20.20.370">
    <property type="entry name" value="Glycoside hydrolase/deacetylase"/>
    <property type="match status" value="1"/>
</dbReference>
<dbReference type="InterPro" id="IPR002509">
    <property type="entry name" value="NODB_dom"/>
</dbReference>
<dbReference type="PANTHER" id="PTHR47561:SF1">
    <property type="entry name" value="POLYSACCHARIDE DEACETYLASE FAMILY PROTEIN (AFU_ORTHOLOGUE AFUA_6G05030)"/>
    <property type="match status" value="1"/>
</dbReference>
<proteinExistence type="predicted"/>
<dbReference type="InterPro" id="IPR045235">
    <property type="entry name" value="PuuE_HpPgdA-like"/>
</dbReference>
<dbReference type="Pfam" id="PF01522">
    <property type="entry name" value="Polysacc_deac_1"/>
    <property type="match status" value="1"/>
</dbReference>
<dbReference type="PANTHER" id="PTHR47561">
    <property type="entry name" value="POLYSACCHARIDE DEACETYLASE FAMILY PROTEIN (AFU_ORTHOLOGUE AFUA_6G05030)"/>
    <property type="match status" value="1"/>
</dbReference>
<dbReference type="InterPro" id="IPR011330">
    <property type="entry name" value="Glyco_hydro/deAcase_b/a-brl"/>
</dbReference>
<name>A0A9D1RHK7_9BACT</name>
<protein>
    <submittedName>
        <fullName evidence="3">Polysaccharide deacetylase family protein</fullName>
    </submittedName>
</protein>
<dbReference type="Pfam" id="PF11959">
    <property type="entry name" value="DUF3473"/>
    <property type="match status" value="1"/>
</dbReference>
<dbReference type="GO" id="GO:0005975">
    <property type="term" value="P:carbohydrate metabolic process"/>
    <property type="evidence" value="ECO:0007669"/>
    <property type="project" value="InterPro"/>
</dbReference>
<sequence>MHILTVDVEEWYHLLGVECLNDEDIQDRRMESNLDRLLKVLEEHGARATFFVLGSVAEEYPDMVRKLAEHYEVGSHGYRHRLLGDMGLKEFEKDVMHSMEVLERICGKRPIRYRAPGFSFPDEDYLRVLFDCGVETDCSLAAINHPYGKKMLKGDGPCLIEYGGRYIREMPPTTISLLGRRAGFLGGGYFRLFPYMLTRRWTEQNRDYSMTYIHPRDVDAGQPRIKGLPPLRRLRSYVGLKGAERKLRRYAGDFDFVDVATAEGMIDWDRVPVVRL</sequence>
<organism evidence="3 4">
    <name type="scientific">Candidatus Onthomorpha intestinigallinarum</name>
    <dbReference type="NCBI Taxonomy" id="2840880"/>
    <lineage>
        <taxon>Bacteria</taxon>
        <taxon>Pseudomonadati</taxon>
        <taxon>Bacteroidota</taxon>
        <taxon>Bacteroidia</taxon>
        <taxon>Bacteroidales</taxon>
        <taxon>Candidatus Onthomorpha</taxon>
    </lineage>
</organism>
<dbReference type="InterPro" id="IPR022560">
    <property type="entry name" value="DUF3473"/>
</dbReference>
<reference evidence="3" key="2">
    <citation type="submission" date="2021-04" db="EMBL/GenBank/DDBJ databases">
        <authorList>
            <person name="Gilroy R."/>
        </authorList>
    </citation>
    <scope>NUCLEOTIDE SEQUENCE</scope>
    <source>
        <strain evidence="3">Gambia16-930</strain>
    </source>
</reference>
<reference evidence="3" key="1">
    <citation type="journal article" date="2021" name="PeerJ">
        <title>Extensive microbial diversity within the chicken gut microbiome revealed by metagenomics and culture.</title>
        <authorList>
            <person name="Gilroy R."/>
            <person name="Ravi A."/>
            <person name="Getino M."/>
            <person name="Pursley I."/>
            <person name="Horton D.L."/>
            <person name="Alikhan N.F."/>
            <person name="Baker D."/>
            <person name="Gharbi K."/>
            <person name="Hall N."/>
            <person name="Watson M."/>
            <person name="Adriaenssens E.M."/>
            <person name="Foster-Nyarko E."/>
            <person name="Jarju S."/>
            <person name="Secka A."/>
            <person name="Antonio M."/>
            <person name="Oren A."/>
            <person name="Chaudhuri R.R."/>
            <person name="La Ragione R."/>
            <person name="Hildebrand F."/>
            <person name="Pallen M.J."/>
        </authorList>
    </citation>
    <scope>NUCLEOTIDE SEQUENCE</scope>
    <source>
        <strain evidence="3">Gambia16-930</strain>
    </source>
</reference>
<feature type="domain" description="NodB homology" evidence="1">
    <location>
        <begin position="31"/>
        <end position="134"/>
    </location>
</feature>
<evidence type="ECO:0000259" key="2">
    <source>
        <dbReference type="Pfam" id="PF11959"/>
    </source>
</evidence>
<dbReference type="EMBL" id="DXGG01000111">
    <property type="protein sequence ID" value="HIW87263.1"/>
    <property type="molecule type" value="Genomic_DNA"/>
</dbReference>